<dbReference type="AlphaFoldDB" id="A0A653CPT8"/>
<feature type="compositionally biased region" description="Polar residues" evidence="3">
    <location>
        <begin position="44"/>
        <end position="59"/>
    </location>
</feature>
<organism evidence="5 6">
    <name type="scientific">Callosobruchus maculatus</name>
    <name type="common">Southern cowpea weevil</name>
    <name type="synonym">Pulse bruchid</name>
    <dbReference type="NCBI Taxonomy" id="64391"/>
    <lineage>
        <taxon>Eukaryota</taxon>
        <taxon>Metazoa</taxon>
        <taxon>Ecdysozoa</taxon>
        <taxon>Arthropoda</taxon>
        <taxon>Hexapoda</taxon>
        <taxon>Insecta</taxon>
        <taxon>Pterygota</taxon>
        <taxon>Neoptera</taxon>
        <taxon>Endopterygota</taxon>
        <taxon>Coleoptera</taxon>
        <taxon>Polyphaga</taxon>
        <taxon>Cucujiformia</taxon>
        <taxon>Chrysomeloidea</taxon>
        <taxon>Chrysomelidae</taxon>
        <taxon>Bruchinae</taxon>
        <taxon>Bruchini</taxon>
        <taxon>Callosobruchus</taxon>
    </lineage>
</organism>
<feature type="region of interest" description="Disordered" evidence="3">
    <location>
        <begin position="44"/>
        <end position="68"/>
    </location>
</feature>
<dbReference type="PANTHER" id="PTHR10380:SF241">
    <property type="entry name" value="CUTICULAR PROTEIN 47EG-RELATED"/>
    <property type="match status" value="1"/>
</dbReference>
<protein>
    <submittedName>
        <fullName evidence="5">Uncharacterized protein</fullName>
    </submittedName>
</protein>
<keyword evidence="4" id="KW-0732">Signal</keyword>
<evidence type="ECO:0000313" key="6">
    <source>
        <dbReference type="Proteomes" id="UP000410492"/>
    </source>
</evidence>
<dbReference type="InterPro" id="IPR000618">
    <property type="entry name" value="Insect_cuticle"/>
</dbReference>
<feature type="chain" id="PRO_5024925878" evidence="4">
    <location>
        <begin position="17"/>
        <end position="145"/>
    </location>
</feature>
<dbReference type="InterPro" id="IPR050468">
    <property type="entry name" value="Cuticle_Struct_Prot"/>
</dbReference>
<dbReference type="OrthoDB" id="6379191at2759"/>
<proteinExistence type="predicted"/>
<dbReference type="Proteomes" id="UP000410492">
    <property type="component" value="Unassembled WGS sequence"/>
</dbReference>
<accession>A0A653CPT8</accession>
<dbReference type="Pfam" id="PF00379">
    <property type="entry name" value="Chitin_bind_4"/>
    <property type="match status" value="1"/>
</dbReference>
<reference evidence="5 6" key="1">
    <citation type="submission" date="2019-01" db="EMBL/GenBank/DDBJ databases">
        <authorList>
            <person name="Sayadi A."/>
        </authorList>
    </citation>
    <scope>NUCLEOTIDE SEQUENCE [LARGE SCALE GENOMIC DNA]</scope>
</reference>
<feature type="signal peptide" evidence="4">
    <location>
        <begin position="1"/>
        <end position="16"/>
    </location>
</feature>
<feature type="region of interest" description="Disordered" evidence="3">
    <location>
        <begin position="126"/>
        <end position="145"/>
    </location>
</feature>
<evidence type="ECO:0000256" key="4">
    <source>
        <dbReference type="SAM" id="SignalP"/>
    </source>
</evidence>
<dbReference type="PROSITE" id="PS00233">
    <property type="entry name" value="CHIT_BIND_RR_1"/>
    <property type="match status" value="1"/>
</dbReference>
<dbReference type="InterPro" id="IPR031311">
    <property type="entry name" value="CHIT_BIND_RR_consensus"/>
</dbReference>
<evidence type="ECO:0000256" key="2">
    <source>
        <dbReference type="PROSITE-ProRule" id="PRU00497"/>
    </source>
</evidence>
<keyword evidence="1 2" id="KW-0193">Cuticle</keyword>
<sequence>MLQLVLLAVVAATSAAQLTGREPIPILRQDAEVNFDGTFRSSYETGNGISVQEQGQLKNAGNKDAEAEEVQGGFQYTAPDGTPIQLSYIANENGFQPQGAHLPVAPVDDKTPPPIPAAILRSLEYNAAHPEENEERPQANLPRRF</sequence>
<dbReference type="PANTHER" id="PTHR10380">
    <property type="entry name" value="CUTICLE PROTEIN"/>
    <property type="match status" value="1"/>
</dbReference>
<dbReference type="PROSITE" id="PS51155">
    <property type="entry name" value="CHIT_BIND_RR_2"/>
    <property type="match status" value="1"/>
</dbReference>
<evidence type="ECO:0000313" key="5">
    <source>
        <dbReference type="EMBL" id="VEN49938.1"/>
    </source>
</evidence>
<dbReference type="GO" id="GO:0008010">
    <property type="term" value="F:structural constituent of chitin-based larval cuticle"/>
    <property type="evidence" value="ECO:0007669"/>
    <property type="project" value="TreeGrafter"/>
</dbReference>
<keyword evidence="6" id="KW-1185">Reference proteome</keyword>
<gene>
    <name evidence="5" type="ORF">CALMAC_LOCUS10873</name>
</gene>
<dbReference type="PRINTS" id="PR00947">
    <property type="entry name" value="CUTICLE"/>
</dbReference>
<evidence type="ECO:0000256" key="1">
    <source>
        <dbReference type="ARBA" id="ARBA00022460"/>
    </source>
</evidence>
<evidence type="ECO:0000256" key="3">
    <source>
        <dbReference type="SAM" id="MobiDB-lite"/>
    </source>
</evidence>
<name>A0A653CPT8_CALMS</name>
<dbReference type="GO" id="GO:0062129">
    <property type="term" value="C:chitin-based extracellular matrix"/>
    <property type="evidence" value="ECO:0007669"/>
    <property type="project" value="TreeGrafter"/>
</dbReference>
<dbReference type="EMBL" id="CAACVG010008463">
    <property type="protein sequence ID" value="VEN49938.1"/>
    <property type="molecule type" value="Genomic_DNA"/>
</dbReference>